<dbReference type="AlphaFoldDB" id="A0A1H6YW03"/>
<dbReference type="Gene3D" id="3.40.640.10">
    <property type="entry name" value="Type I PLP-dependent aspartate aminotransferase-like (Major domain)"/>
    <property type="match status" value="1"/>
</dbReference>
<feature type="domain" description="Aminotransferase class V" evidence="2">
    <location>
        <begin position="107"/>
        <end position="403"/>
    </location>
</feature>
<dbReference type="InterPro" id="IPR000192">
    <property type="entry name" value="Aminotrans_V_dom"/>
</dbReference>
<gene>
    <name evidence="3" type="ORF">SAMN04487995_4737</name>
</gene>
<name>A0A1H6YW03_9BACT</name>
<dbReference type="SUPFAM" id="SSF53383">
    <property type="entry name" value="PLP-dependent transferases"/>
    <property type="match status" value="1"/>
</dbReference>
<proteinExistence type="predicted"/>
<organism evidence="3 4">
    <name type="scientific">Dyadobacter koreensis</name>
    <dbReference type="NCBI Taxonomy" id="408657"/>
    <lineage>
        <taxon>Bacteria</taxon>
        <taxon>Pseudomonadati</taxon>
        <taxon>Bacteroidota</taxon>
        <taxon>Cytophagia</taxon>
        <taxon>Cytophagales</taxon>
        <taxon>Spirosomataceae</taxon>
        <taxon>Dyadobacter</taxon>
    </lineage>
</organism>
<keyword evidence="1" id="KW-0663">Pyridoxal phosphate</keyword>
<dbReference type="InterPro" id="IPR015424">
    <property type="entry name" value="PyrdxlP-dep_Trfase"/>
</dbReference>
<dbReference type="RefSeq" id="WP_090338894.1">
    <property type="nucleotide sequence ID" value="NZ_FNXY01000008.1"/>
</dbReference>
<dbReference type="PANTHER" id="PTHR43586">
    <property type="entry name" value="CYSTEINE DESULFURASE"/>
    <property type="match status" value="1"/>
</dbReference>
<keyword evidence="3" id="KW-0456">Lyase</keyword>
<keyword evidence="4" id="KW-1185">Reference proteome</keyword>
<dbReference type="Pfam" id="PF00266">
    <property type="entry name" value="Aminotran_5"/>
    <property type="match status" value="1"/>
</dbReference>
<dbReference type="GO" id="GO:0016829">
    <property type="term" value="F:lyase activity"/>
    <property type="evidence" value="ECO:0007669"/>
    <property type="project" value="UniProtKB-KW"/>
</dbReference>
<reference evidence="3 4" key="1">
    <citation type="submission" date="2016-10" db="EMBL/GenBank/DDBJ databases">
        <authorList>
            <person name="de Groot N.N."/>
        </authorList>
    </citation>
    <scope>NUCLEOTIDE SEQUENCE [LARGE SCALE GENOMIC DNA]</scope>
    <source>
        <strain evidence="3 4">DSM 19938</strain>
    </source>
</reference>
<dbReference type="PANTHER" id="PTHR43586:SF15">
    <property type="entry name" value="BLR3095 PROTEIN"/>
    <property type="match status" value="1"/>
</dbReference>
<sequence length="431" mass="47665">MRDDKNNESKQGNIHTESFSESRRNWLVTAGAIPFATGLLKVRKSMASTVLKHGILPAKDKFQISGTYLNAAYTHPMSLGSANAIKSFLDLRMVNGRGKGVNMATDRREALDLFAKLINADPQELAWVPSTMVGENLVVSGLGLPGSKARVVTDAYHFDGSLYLYQQLAKQGLDLHILGPRNNQIDMNELDVAIKPGTRLVAISLVSTINGFQHDLKAVCDLAHSRGAMVYADIIQAAGAVPIDVKESGVDFCACSTYKWLMGDFGVGFLYVRKDRLEMLKRSQYGYRQLADYAFHAFPFDQPGTELFESRPKEDTGGHFEVGTLGNEAVAALRYSLGLLLETGIDKIQQFRQPMIDRLQSALPELGYAQMTPANSKSPIVSFAFRDASKILKSRLDAADINIQLYENRLRISPSFYNDTDDIEKLIKVLS</sequence>
<evidence type="ECO:0000256" key="1">
    <source>
        <dbReference type="ARBA" id="ARBA00022898"/>
    </source>
</evidence>
<dbReference type="Proteomes" id="UP000199532">
    <property type="component" value="Unassembled WGS sequence"/>
</dbReference>
<evidence type="ECO:0000313" key="4">
    <source>
        <dbReference type="Proteomes" id="UP000199532"/>
    </source>
</evidence>
<dbReference type="InterPro" id="IPR015421">
    <property type="entry name" value="PyrdxlP-dep_Trfase_major"/>
</dbReference>
<dbReference type="Gene3D" id="3.90.1150.10">
    <property type="entry name" value="Aspartate Aminotransferase, domain 1"/>
    <property type="match status" value="1"/>
</dbReference>
<dbReference type="InterPro" id="IPR015422">
    <property type="entry name" value="PyrdxlP-dep_Trfase_small"/>
</dbReference>
<protein>
    <submittedName>
        <fullName evidence="3">Selenocysteine lyase/Cysteine desulfurase</fullName>
    </submittedName>
</protein>
<evidence type="ECO:0000313" key="3">
    <source>
        <dbReference type="EMBL" id="SEJ45453.1"/>
    </source>
</evidence>
<evidence type="ECO:0000259" key="2">
    <source>
        <dbReference type="Pfam" id="PF00266"/>
    </source>
</evidence>
<dbReference type="OrthoDB" id="513408at2"/>
<dbReference type="EMBL" id="FNXY01000008">
    <property type="protein sequence ID" value="SEJ45453.1"/>
    <property type="molecule type" value="Genomic_DNA"/>
</dbReference>
<dbReference type="STRING" id="408657.SAMN04487995_4737"/>
<accession>A0A1H6YW03</accession>